<dbReference type="Pfam" id="PF06224">
    <property type="entry name" value="AlkZ-like"/>
    <property type="match status" value="1"/>
</dbReference>
<proteinExistence type="predicted"/>
<dbReference type="Proteomes" id="UP000564806">
    <property type="component" value="Unassembled WGS sequence"/>
</dbReference>
<name>A0A850EQI5_9BACL</name>
<keyword evidence="2" id="KW-1185">Reference proteome</keyword>
<evidence type="ECO:0000313" key="2">
    <source>
        <dbReference type="Proteomes" id="UP000564806"/>
    </source>
</evidence>
<sequence>MKKAGIIITLSSFSKADIRKYLITYHHLSDDSALQSIDQVAEYIRKVGCIQYDPLDVVGRNPDLTLQSRCAAYSKGDIDQYLYTERVLFDVWDKNMSICEVSDWPSFKRFRERYLHWCHEHQETIDAISAYLREHETACSSDFVLEERVDWHYGPQRLAKAALEAMCYAGLAVVHHKKGTRRYYGLADQFIPEPYLSAPAPYTTEEEFYKWFVLRRINSIGILWNRQSDAWLGINGLKSQDRNRAFEALLHEGRIIEITVEDIKHPLYLSATNIEILKSATEHELSGNTARIIAPLDNLMWDRKLIQDLFGFEYTWEVYVPAAKRKYGYYILPVLCDQQLIGRIELETDKSSKTLIVKHFWPQPETNILDYREQLLSGLERFKQYNLCDVIEIRPDVLFLK</sequence>
<dbReference type="GO" id="GO:0003677">
    <property type="term" value="F:DNA binding"/>
    <property type="evidence" value="ECO:0007669"/>
    <property type="project" value="UniProtKB-KW"/>
</dbReference>
<dbReference type="PANTHER" id="PTHR30528">
    <property type="entry name" value="CYTOPLASMIC PROTEIN"/>
    <property type="match status" value="1"/>
</dbReference>
<dbReference type="AlphaFoldDB" id="A0A850EQI5"/>
<dbReference type="EMBL" id="JABWCS010000211">
    <property type="protein sequence ID" value="NUU61797.1"/>
    <property type="molecule type" value="Genomic_DNA"/>
</dbReference>
<accession>A0A850EQI5</accession>
<dbReference type="InterPro" id="IPR009351">
    <property type="entry name" value="AlkZ-like"/>
</dbReference>
<reference evidence="1" key="1">
    <citation type="submission" date="2020-06" db="EMBL/GenBank/DDBJ databases">
        <title>Paenibacillus sp. nov., isolated from soil.</title>
        <authorList>
            <person name="Seo Y.L."/>
        </authorList>
    </citation>
    <scope>NUCLEOTIDE SEQUENCE [LARGE SCALE GENOMIC DNA]</scope>
    <source>
        <strain evidence="1">JW14</strain>
    </source>
</reference>
<evidence type="ECO:0000313" key="1">
    <source>
        <dbReference type="EMBL" id="NUU61797.1"/>
    </source>
</evidence>
<dbReference type="PANTHER" id="PTHR30528:SF0">
    <property type="entry name" value="CYTOPLASMIC PROTEIN"/>
    <property type="match status" value="1"/>
</dbReference>
<keyword evidence="1" id="KW-0238">DNA-binding</keyword>
<comment type="caution">
    <text evidence="1">The sequence shown here is derived from an EMBL/GenBank/DDBJ whole genome shotgun (WGS) entry which is preliminary data.</text>
</comment>
<protein>
    <submittedName>
        <fullName evidence="1">Winged helix DNA-binding domain-containing protein</fullName>
    </submittedName>
</protein>
<dbReference type="RefSeq" id="WP_175372302.1">
    <property type="nucleotide sequence ID" value="NZ_JABWCS010000211.1"/>
</dbReference>
<gene>
    <name evidence="1" type="ORF">HPT30_15745</name>
</gene>
<organism evidence="1 2">
    <name type="scientific">Paenibacillus agri</name>
    <dbReference type="NCBI Taxonomy" id="2744309"/>
    <lineage>
        <taxon>Bacteria</taxon>
        <taxon>Bacillati</taxon>
        <taxon>Bacillota</taxon>
        <taxon>Bacilli</taxon>
        <taxon>Bacillales</taxon>
        <taxon>Paenibacillaceae</taxon>
        <taxon>Paenibacillus</taxon>
    </lineage>
</organism>